<dbReference type="PROSITE" id="PS51677">
    <property type="entry name" value="NODB"/>
    <property type="match status" value="1"/>
</dbReference>
<evidence type="ECO:0000256" key="1">
    <source>
        <dbReference type="SAM" id="MobiDB-lite"/>
    </source>
</evidence>
<keyword evidence="4" id="KW-1185">Reference proteome</keyword>
<dbReference type="SUPFAM" id="SSF88713">
    <property type="entry name" value="Glycoside hydrolase/deacetylase"/>
    <property type="match status" value="1"/>
</dbReference>
<comment type="caution">
    <text evidence="3">The sequence shown here is derived from an EMBL/GenBank/DDBJ whole genome shotgun (WGS) entry which is preliminary data.</text>
</comment>
<dbReference type="GO" id="GO:0016810">
    <property type="term" value="F:hydrolase activity, acting on carbon-nitrogen (but not peptide) bonds"/>
    <property type="evidence" value="ECO:0007669"/>
    <property type="project" value="InterPro"/>
</dbReference>
<name>A0A4R4W4I6_9ACTN</name>
<dbReference type="Pfam" id="PF01522">
    <property type="entry name" value="Polysacc_deac_1"/>
    <property type="match status" value="1"/>
</dbReference>
<dbReference type="PANTHER" id="PTHR47561:SF1">
    <property type="entry name" value="POLYSACCHARIDE DEACETYLASE FAMILY PROTEIN (AFU_ORTHOLOGUE AFUA_6G05030)"/>
    <property type="match status" value="1"/>
</dbReference>
<dbReference type="Proteomes" id="UP000295258">
    <property type="component" value="Unassembled WGS sequence"/>
</dbReference>
<organism evidence="3 4">
    <name type="scientific">Nonomuraea deserti</name>
    <dbReference type="NCBI Taxonomy" id="1848322"/>
    <lineage>
        <taxon>Bacteria</taxon>
        <taxon>Bacillati</taxon>
        <taxon>Actinomycetota</taxon>
        <taxon>Actinomycetes</taxon>
        <taxon>Streptosporangiales</taxon>
        <taxon>Streptosporangiaceae</taxon>
        <taxon>Nonomuraea</taxon>
    </lineage>
</organism>
<dbReference type="EMBL" id="SMKO01000006">
    <property type="protein sequence ID" value="TDD11787.1"/>
    <property type="molecule type" value="Genomic_DNA"/>
</dbReference>
<dbReference type="InterPro" id="IPR002509">
    <property type="entry name" value="NODB_dom"/>
</dbReference>
<sequence length="303" mass="33065">MSAASGGAHGGPRGGEEGGWRDGSAAVVTLTFDVDAETPVLAQGRRYAGHASTMSHQAYGPDVGLPRILDLLDDLAVPATFFVPGWVAEHRPWLAPSIAGRGHEVAHHSYSHRPSTSMTAEEERADFERALAVFDRQGIEIRGHRAALWEASWQTGDLVAEHGLRYDSSLMGDDRPYKVETPAGEIVELPVHWSLDDWEQYAFLPAPHVGSVIESPAKVLELWQAELDGMRHYGGLFNLCVHPFLSGRPGRALALRRFLEYARSCADVSFARCRDVAESAAADAGLAVRRPRPPEVSPDVYPD</sequence>
<dbReference type="AlphaFoldDB" id="A0A4R4W4I6"/>
<accession>A0A4R4W4I6</accession>
<protein>
    <submittedName>
        <fullName evidence="3">Polysaccharide deacetylase</fullName>
    </submittedName>
</protein>
<dbReference type="PANTHER" id="PTHR47561">
    <property type="entry name" value="POLYSACCHARIDE DEACETYLASE FAMILY PROTEIN (AFU_ORTHOLOGUE AFUA_6G05030)"/>
    <property type="match status" value="1"/>
</dbReference>
<feature type="domain" description="NodB homology" evidence="2">
    <location>
        <begin position="48"/>
        <end position="271"/>
    </location>
</feature>
<dbReference type="GO" id="GO:0005975">
    <property type="term" value="P:carbohydrate metabolic process"/>
    <property type="evidence" value="ECO:0007669"/>
    <property type="project" value="InterPro"/>
</dbReference>
<dbReference type="CDD" id="cd10938">
    <property type="entry name" value="CE4_HpPgdA_like"/>
    <property type="match status" value="1"/>
</dbReference>
<dbReference type="InterPro" id="IPR037950">
    <property type="entry name" value="PgdA-like"/>
</dbReference>
<dbReference type="Gene3D" id="3.20.20.370">
    <property type="entry name" value="Glycoside hydrolase/deacetylase"/>
    <property type="match status" value="1"/>
</dbReference>
<reference evidence="3 4" key="1">
    <citation type="submission" date="2019-03" db="EMBL/GenBank/DDBJ databases">
        <title>Draft genome sequences of novel Actinobacteria.</title>
        <authorList>
            <person name="Sahin N."/>
            <person name="Ay H."/>
            <person name="Saygin H."/>
        </authorList>
    </citation>
    <scope>NUCLEOTIDE SEQUENCE [LARGE SCALE GENOMIC DNA]</scope>
    <source>
        <strain evidence="3 4">KC310</strain>
    </source>
</reference>
<proteinExistence type="predicted"/>
<evidence type="ECO:0000313" key="3">
    <source>
        <dbReference type="EMBL" id="TDD11787.1"/>
    </source>
</evidence>
<evidence type="ECO:0000259" key="2">
    <source>
        <dbReference type="PROSITE" id="PS51677"/>
    </source>
</evidence>
<dbReference type="InterPro" id="IPR011330">
    <property type="entry name" value="Glyco_hydro/deAcase_b/a-brl"/>
</dbReference>
<evidence type="ECO:0000313" key="4">
    <source>
        <dbReference type="Proteomes" id="UP000295258"/>
    </source>
</evidence>
<gene>
    <name evidence="3" type="ORF">E1292_04375</name>
</gene>
<feature type="region of interest" description="Disordered" evidence="1">
    <location>
        <begin position="1"/>
        <end position="21"/>
    </location>
</feature>